<evidence type="ECO:0000313" key="12">
    <source>
        <dbReference type="Proteomes" id="UP001382455"/>
    </source>
</evidence>
<dbReference type="RefSeq" id="WP_336436261.1">
    <property type="nucleotide sequence ID" value="NZ_JBAWKS010000002.1"/>
</dbReference>
<dbReference type="InterPro" id="IPR008910">
    <property type="entry name" value="MSC_TM_helix"/>
</dbReference>
<dbReference type="Pfam" id="PF21088">
    <property type="entry name" value="MS_channel_1st"/>
    <property type="match status" value="1"/>
</dbReference>
<comment type="caution">
    <text evidence="11">The sequence shown here is derived from an EMBL/GenBank/DDBJ whole genome shotgun (WGS) entry which is preliminary data.</text>
</comment>
<dbReference type="InterPro" id="IPR049142">
    <property type="entry name" value="MS_channel_1st"/>
</dbReference>
<dbReference type="Pfam" id="PF05552">
    <property type="entry name" value="MS_channel_1st_1"/>
    <property type="match status" value="1"/>
</dbReference>
<keyword evidence="3" id="KW-1003">Cell membrane</keyword>
<evidence type="ECO:0000256" key="6">
    <source>
        <dbReference type="ARBA" id="ARBA00023136"/>
    </source>
</evidence>
<dbReference type="InterPro" id="IPR023408">
    <property type="entry name" value="MscS_beta-dom_sf"/>
</dbReference>
<evidence type="ECO:0000256" key="4">
    <source>
        <dbReference type="ARBA" id="ARBA00022692"/>
    </source>
</evidence>
<feature type="domain" description="Mechanosensitive ion channel MscS C-terminal" evidence="9">
    <location>
        <begin position="187"/>
        <end position="270"/>
    </location>
</feature>
<dbReference type="InterPro" id="IPR011014">
    <property type="entry name" value="MscS_channel_TM-2"/>
</dbReference>
<evidence type="ECO:0000256" key="2">
    <source>
        <dbReference type="ARBA" id="ARBA00008017"/>
    </source>
</evidence>
<accession>A0ABU8EWA4</accession>
<organism evidence="11 12">
    <name type="scientific">Pseudoalteromonas spongiae</name>
    <dbReference type="NCBI Taxonomy" id="298657"/>
    <lineage>
        <taxon>Bacteria</taxon>
        <taxon>Pseudomonadati</taxon>
        <taxon>Pseudomonadota</taxon>
        <taxon>Gammaproteobacteria</taxon>
        <taxon>Alteromonadales</taxon>
        <taxon>Pseudoalteromonadaceae</taxon>
        <taxon>Pseudoalteromonas</taxon>
    </lineage>
</organism>
<keyword evidence="7" id="KW-0813">Transport</keyword>
<evidence type="ECO:0000313" key="11">
    <source>
        <dbReference type="EMBL" id="MEI4551255.1"/>
    </source>
</evidence>
<dbReference type="InterPro" id="IPR011066">
    <property type="entry name" value="MscS_channel_C_sf"/>
</dbReference>
<evidence type="ECO:0000259" key="8">
    <source>
        <dbReference type="Pfam" id="PF00924"/>
    </source>
</evidence>
<dbReference type="Pfam" id="PF21082">
    <property type="entry name" value="MS_channel_3rd"/>
    <property type="match status" value="1"/>
</dbReference>
<dbReference type="InterPro" id="IPR045275">
    <property type="entry name" value="MscS_archaea/bacteria_type"/>
</dbReference>
<feature type="transmembrane region" description="Helical" evidence="7">
    <location>
        <begin position="64"/>
        <end position="87"/>
    </location>
</feature>
<keyword evidence="7" id="KW-0407">Ion channel</keyword>
<dbReference type="Gene3D" id="3.30.70.100">
    <property type="match status" value="1"/>
</dbReference>
<dbReference type="PANTHER" id="PTHR30221:SF1">
    <property type="entry name" value="SMALL-CONDUCTANCE MECHANOSENSITIVE CHANNEL"/>
    <property type="match status" value="1"/>
</dbReference>
<feature type="transmembrane region" description="Helical" evidence="7">
    <location>
        <begin position="26"/>
        <end position="43"/>
    </location>
</feature>
<dbReference type="InterPro" id="IPR006685">
    <property type="entry name" value="MscS_channel_2nd"/>
</dbReference>
<dbReference type="SUPFAM" id="SSF50182">
    <property type="entry name" value="Sm-like ribonucleoproteins"/>
    <property type="match status" value="1"/>
</dbReference>
<evidence type="ECO:0000256" key="1">
    <source>
        <dbReference type="ARBA" id="ARBA00004651"/>
    </source>
</evidence>
<dbReference type="Gene3D" id="1.10.287.1260">
    <property type="match status" value="1"/>
</dbReference>
<feature type="domain" description="Mechanosensitive ion channel transmembrane helices 2/3" evidence="10">
    <location>
        <begin position="73"/>
        <end position="113"/>
    </location>
</feature>
<keyword evidence="4 7" id="KW-0812">Transmembrane</keyword>
<gene>
    <name evidence="11" type="ORF">WAE96_16395</name>
</gene>
<dbReference type="EMBL" id="JBAWKS010000002">
    <property type="protein sequence ID" value="MEI4551255.1"/>
    <property type="molecule type" value="Genomic_DNA"/>
</dbReference>
<evidence type="ECO:0000256" key="7">
    <source>
        <dbReference type="RuleBase" id="RU369025"/>
    </source>
</evidence>
<feature type="domain" description="Mechanosensitive ion channel MscS" evidence="8">
    <location>
        <begin position="114"/>
        <end position="181"/>
    </location>
</feature>
<comment type="caution">
    <text evidence="7">Lacks conserved residue(s) required for the propagation of feature annotation.</text>
</comment>
<sequence length="297" mass="33323">MSITLEKFWSLINEKLTHWLEITIKNLPNMVIALVIFIVFLALSKWISGWIKKLLNRIFESSQIAGLITGICRMVIIVIGFFFALDIMGLSKAVASLLAGAGIIGLAIGFAFQDMTENLIAGIVMGIRKPFRVGDIIEAGDTFGTVERINLRNTLIENFYGQMAIVPNKILFKNELLNYSRLRKRRIEVPVGISYADDVDKARDVLTVAINDLDGVIKQSETAVYASEFADSSVNLLVWFWIDYPGEIGFMEMRHKAVATIHKTLEQNDILIPFPIRTLDFNAKGGHSLQDIQSQDK</sequence>
<comment type="subunit">
    <text evidence="7">Homoheptamer.</text>
</comment>
<evidence type="ECO:0000256" key="5">
    <source>
        <dbReference type="ARBA" id="ARBA00022989"/>
    </source>
</evidence>
<reference evidence="11 12" key="1">
    <citation type="submission" date="2023-12" db="EMBL/GenBank/DDBJ databases">
        <title>Friends and Foes: Symbiotic and Algicidal bacterial influence on Karenia brevis blooms.</title>
        <authorList>
            <person name="Fei C."/>
            <person name="Mohamed A.R."/>
            <person name="Booker A."/>
            <person name="Arshad M."/>
            <person name="Klass S."/>
            <person name="Ahn S."/>
            <person name="Gilbert P.M."/>
            <person name="Heil C.A."/>
            <person name="Martinez J.M."/>
            <person name="Amin S.A."/>
        </authorList>
    </citation>
    <scope>NUCLEOTIDE SEQUENCE [LARGE SCALE GENOMIC DNA]</scope>
    <source>
        <strain evidence="11 12">CE15</strain>
    </source>
</reference>
<dbReference type="Proteomes" id="UP001382455">
    <property type="component" value="Unassembled WGS sequence"/>
</dbReference>
<comment type="function">
    <text evidence="7">Mechanosensitive channel that participates in the regulation of osmotic pressure changes within the cell, opening in response to stretch forces in the membrane lipid bilayer, without the need for other proteins. Contributes to normal resistance to hypoosmotic shock. Forms an ion channel of 1.0 nanosiemens conductance with a slight preference for anions.</text>
</comment>
<dbReference type="SUPFAM" id="SSF82689">
    <property type="entry name" value="Mechanosensitive channel protein MscS (YggB), C-terminal domain"/>
    <property type="match status" value="1"/>
</dbReference>
<evidence type="ECO:0000259" key="10">
    <source>
        <dbReference type="Pfam" id="PF21088"/>
    </source>
</evidence>
<keyword evidence="5 7" id="KW-1133">Transmembrane helix</keyword>
<dbReference type="SUPFAM" id="SSF82861">
    <property type="entry name" value="Mechanosensitive channel protein MscS (YggB), transmembrane region"/>
    <property type="match status" value="1"/>
</dbReference>
<evidence type="ECO:0000259" key="9">
    <source>
        <dbReference type="Pfam" id="PF21082"/>
    </source>
</evidence>
<dbReference type="InterPro" id="IPR049278">
    <property type="entry name" value="MS_channel_C"/>
</dbReference>
<comment type="subcellular location">
    <subcellularLocation>
        <location evidence="7">Cell inner membrane</location>
        <topology evidence="7">Multi-pass membrane protein</topology>
    </subcellularLocation>
    <subcellularLocation>
        <location evidence="1">Cell membrane</location>
        <topology evidence="1">Multi-pass membrane protein</topology>
    </subcellularLocation>
</comment>
<dbReference type="PANTHER" id="PTHR30221">
    <property type="entry name" value="SMALL-CONDUCTANCE MECHANOSENSITIVE CHANNEL"/>
    <property type="match status" value="1"/>
</dbReference>
<evidence type="ECO:0000256" key="3">
    <source>
        <dbReference type="ARBA" id="ARBA00022475"/>
    </source>
</evidence>
<keyword evidence="6 7" id="KW-0472">Membrane</keyword>
<keyword evidence="7" id="KW-0406">Ion transport</keyword>
<proteinExistence type="inferred from homology"/>
<protein>
    <recommendedName>
        <fullName evidence="7">Small-conductance mechanosensitive channel</fullName>
    </recommendedName>
</protein>
<comment type="similarity">
    <text evidence="2 7">Belongs to the MscS (TC 1.A.23) family.</text>
</comment>
<feature type="transmembrane region" description="Helical" evidence="7">
    <location>
        <begin position="93"/>
        <end position="112"/>
    </location>
</feature>
<keyword evidence="7" id="KW-0997">Cell inner membrane</keyword>
<dbReference type="Gene3D" id="2.30.30.60">
    <property type="match status" value="1"/>
</dbReference>
<dbReference type="Pfam" id="PF00924">
    <property type="entry name" value="MS_channel_2nd"/>
    <property type="match status" value="1"/>
</dbReference>
<name>A0ABU8EWA4_9GAMM</name>
<dbReference type="InterPro" id="IPR010920">
    <property type="entry name" value="LSM_dom_sf"/>
</dbReference>
<keyword evidence="12" id="KW-1185">Reference proteome</keyword>